<proteinExistence type="predicted"/>
<keyword evidence="1" id="KW-1133">Transmembrane helix</keyword>
<keyword evidence="1" id="KW-0472">Membrane</keyword>
<evidence type="ECO:0000256" key="1">
    <source>
        <dbReference type="SAM" id="Phobius"/>
    </source>
</evidence>
<gene>
    <name evidence="2" type="ORF">Tci_257127</name>
</gene>
<dbReference type="EMBL" id="BKCJ010076973">
    <property type="protein sequence ID" value="GEW85151.1"/>
    <property type="molecule type" value="Genomic_DNA"/>
</dbReference>
<feature type="non-terminal residue" evidence="2">
    <location>
        <position position="1"/>
    </location>
</feature>
<evidence type="ECO:0000313" key="2">
    <source>
        <dbReference type="EMBL" id="GEW85151.1"/>
    </source>
</evidence>
<reference evidence="2" key="1">
    <citation type="journal article" date="2019" name="Sci. Rep.">
        <title>Draft genome of Tanacetum cinerariifolium, the natural source of mosquito coil.</title>
        <authorList>
            <person name="Yamashiro T."/>
            <person name="Shiraishi A."/>
            <person name="Satake H."/>
            <person name="Nakayama K."/>
        </authorList>
    </citation>
    <scope>NUCLEOTIDE SEQUENCE</scope>
</reference>
<sequence length="91" mass="10206">SMVEDYRIARQINGAAAEVNNVNIQRERFIEELETLVLLYELVCCRVLKFQCCMVVCLIGSPVSAIAGVVIVTSLVVHTPLCVMFLKYVEQ</sequence>
<protein>
    <submittedName>
        <fullName evidence="2">Uncharacterized protein</fullName>
    </submittedName>
</protein>
<dbReference type="AlphaFoldDB" id="A0A699GYV4"/>
<comment type="caution">
    <text evidence="2">The sequence shown here is derived from an EMBL/GenBank/DDBJ whole genome shotgun (WGS) entry which is preliminary data.</text>
</comment>
<accession>A0A699GYV4</accession>
<keyword evidence="1" id="KW-0812">Transmembrane</keyword>
<organism evidence="2">
    <name type="scientific">Tanacetum cinerariifolium</name>
    <name type="common">Dalmatian daisy</name>
    <name type="synonym">Chrysanthemum cinerariifolium</name>
    <dbReference type="NCBI Taxonomy" id="118510"/>
    <lineage>
        <taxon>Eukaryota</taxon>
        <taxon>Viridiplantae</taxon>
        <taxon>Streptophyta</taxon>
        <taxon>Embryophyta</taxon>
        <taxon>Tracheophyta</taxon>
        <taxon>Spermatophyta</taxon>
        <taxon>Magnoliopsida</taxon>
        <taxon>eudicotyledons</taxon>
        <taxon>Gunneridae</taxon>
        <taxon>Pentapetalae</taxon>
        <taxon>asterids</taxon>
        <taxon>campanulids</taxon>
        <taxon>Asterales</taxon>
        <taxon>Asteraceae</taxon>
        <taxon>Asteroideae</taxon>
        <taxon>Anthemideae</taxon>
        <taxon>Anthemidinae</taxon>
        <taxon>Tanacetum</taxon>
    </lineage>
</organism>
<name>A0A699GYV4_TANCI</name>
<feature type="transmembrane region" description="Helical" evidence="1">
    <location>
        <begin position="65"/>
        <end position="86"/>
    </location>
</feature>